<comment type="pathway">
    <text evidence="1">Protein modification; protein lipoylation via exogenous pathway; protein N(6)-(lipoyl)lysine from lipoate: step 2/2.</text>
</comment>
<evidence type="ECO:0000256" key="2">
    <source>
        <dbReference type="ARBA" id="ARBA00005124"/>
    </source>
</evidence>
<keyword evidence="9" id="KW-0808">Transferase</keyword>
<dbReference type="FunFam" id="3.30.930.10:FF:000072">
    <property type="entry name" value="Lipoate--protein ligase"/>
    <property type="match status" value="1"/>
</dbReference>
<dbReference type="GO" id="GO:0017118">
    <property type="term" value="F:lipoyltransferase activity"/>
    <property type="evidence" value="ECO:0007669"/>
    <property type="project" value="TreeGrafter"/>
</dbReference>
<dbReference type="CDD" id="cd16443">
    <property type="entry name" value="LplA"/>
    <property type="match status" value="1"/>
</dbReference>
<evidence type="ECO:0000256" key="7">
    <source>
        <dbReference type="ARBA" id="ARBA00048037"/>
    </source>
</evidence>
<sequence>MRYIDNTCISPYFNLALEEYLLKEKNDEYFVLWRNEPCIVVGKNQNTLSEINVDYVKTNNIKVVRRQSGGGAVFHDLGNLNFTFIVRDDGESFTDFQKFLQPIIGVLKELGIKAEFSGRNDLIIDGKKVVGNAQCKHKNRMMHHGCILFSVNMNNLSGALISKPVKFSDKAVKSVVSRVTNISEHLKSPFTVEEFKTLIFEYITKNDKNAVIERLSEREIRDVENLKKSKYETWKWNFGQSPKYDFYNEKKFAGGTVEVNIKVEKGIIKDVKIFGDFFGKEDVDEIEKSLIGRNHEESEIKKVLSNFQISEYFSNIKEDEILNLLIK</sequence>
<dbReference type="EC" id="6.3.1.20" evidence="3"/>
<evidence type="ECO:0000256" key="3">
    <source>
        <dbReference type="ARBA" id="ARBA00012367"/>
    </source>
</evidence>
<dbReference type="STRING" id="29341.RSJ17_08755"/>
<gene>
    <name evidence="9" type="ORF">U732_3012</name>
</gene>
<dbReference type="Proteomes" id="UP000031366">
    <property type="component" value="Unassembled WGS sequence"/>
</dbReference>
<protein>
    <recommendedName>
        <fullName evidence="3">lipoate--protein ligase</fullName>
        <ecNumber evidence="3">6.3.1.20</ecNumber>
    </recommendedName>
</protein>
<dbReference type="SUPFAM" id="SSF82649">
    <property type="entry name" value="SufE/NifU"/>
    <property type="match status" value="1"/>
</dbReference>
<dbReference type="PANTHER" id="PTHR12561:SF3">
    <property type="entry name" value="LIPOYLTRANSFERASE 1, MITOCHONDRIAL"/>
    <property type="match status" value="1"/>
</dbReference>
<dbReference type="Gene3D" id="3.30.930.10">
    <property type="entry name" value="Bira Bifunctional Protein, Domain 2"/>
    <property type="match status" value="1"/>
</dbReference>
<dbReference type="SUPFAM" id="SSF55681">
    <property type="entry name" value="Class II aaRS and biotin synthetases"/>
    <property type="match status" value="1"/>
</dbReference>
<dbReference type="InterPro" id="IPR004562">
    <property type="entry name" value="LipoylTrfase_LipoateP_Ligase"/>
</dbReference>
<dbReference type="GO" id="GO:0005737">
    <property type="term" value="C:cytoplasm"/>
    <property type="evidence" value="ECO:0007669"/>
    <property type="project" value="TreeGrafter"/>
</dbReference>
<comment type="caution">
    <text evidence="9">The sequence shown here is derived from an EMBL/GenBank/DDBJ whole genome shotgun (WGS) entry which is preliminary data.</text>
</comment>
<feature type="domain" description="BPL/LPL catalytic" evidence="8">
    <location>
        <begin position="24"/>
        <end position="211"/>
    </location>
</feature>
<evidence type="ECO:0000313" key="9">
    <source>
        <dbReference type="EMBL" id="KIE47379.1"/>
    </source>
</evidence>
<comment type="pathway">
    <text evidence="2">Protein modification; protein lipoylation via exogenous pathway; protein N(6)-(lipoyl)lysine from lipoate: step 1/2.</text>
</comment>
<keyword evidence="5" id="KW-0547">Nucleotide-binding</keyword>
<name>A0A0C1U3H7_9CLOT</name>
<organism evidence="9 10">
    <name type="scientific">Clostridium argentinense CDC 2741</name>
    <dbReference type="NCBI Taxonomy" id="1418104"/>
    <lineage>
        <taxon>Bacteria</taxon>
        <taxon>Bacillati</taxon>
        <taxon>Bacillota</taxon>
        <taxon>Clostridia</taxon>
        <taxon>Eubacteriales</taxon>
        <taxon>Clostridiaceae</taxon>
        <taxon>Clostridium</taxon>
    </lineage>
</organism>
<dbReference type="Pfam" id="PF21948">
    <property type="entry name" value="LplA-B_cat"/>
    <property type="match status" value="1"/>
</dbReference>
<dbReference type="NCBIfam" id="TIGR00545">
    <property type="entry name" value="lipoyltrans"/>
    <property type="match status" value="1"/>
</dbReference>
<dbReference type="Pfam" id="PF10437">
    <property type="entry name" value="Lip_prot_lig_C"/>
    <property type="match status" value="1"/>
</dbReference>
<dbReference type="GO" id="GO:0016979">
    <property type="term" value="F:lipoate-protein ligase activity"/>
    <property type="evidence" value="ECO:0007669"/>
    <property type="project" value="UniProtKB-EC"/>
</dbReference>
<accession>A0A0C1U3H7</accession>
<dbReference type="GO" id="GO:0009249">
    <property type="term" value="P:protein lipoylation"/>
    <property type="evidence" value="ECO:0007669"/>
    <property type="project" value="InterPro"/>
</dbReference>
<keyword evidence="10" id="KW-1185">Reference proteome</keyword>
<dbReference type="Gene3D" id="3.30.390.50">
    <property type="entry name" value="CO dehydrogenase flavoprotein, C-terminal domain"/>
    <property type="match status" value="1"/>
</dbReference>
<dbReference type="InterPro" id="IPR019491">
    <property type="entry name" value="Lipoate_protein_ligase_C"/>
</dbReference>
<dbReference type="InterPro" id="IPR004143">
    <property type="entry name" value="BPL_LPL_catalytic"/>
</dbReference>
<dbReference type="OrthoDB" id="9788148at2"/>
<evidence type="ECO:0000256" key="4">
    <source>
        <dbReference type="ARBA" id="ARBA00022598"/>
    </source>
</evidence>
<dbReference type="PROSITE" id="PS51733">
    <property type="entry name" value="BPL_LPL_CATALYTIC"/>
    <property type="match status" value="1"/>
</dbReference>
<dbReference type="AlphaFoldDB" id="A0A0C1U3H7"/>
<dbReference type="PANTHER" id="PTHR12561">
    <property type="entry name" value="LIPOATE-PROTEIN LIGASE"/>
    <property type="match status" value="1"/>
</dbReference>
<dbReference type="RefSeq" id="WP_039631393.1">
    <property type="nucleotide sequence ID" value="NZ_AYSO01000014.1"/>
</dbReference>
<evidence type="ECO:0000313" key="10">
    <source>
        <dbReference type="Proteomes" id="UP000031366"/>
    </source>
</evidence>
<reference evidence="9 10" key="1">
    <citation type="journal article" date="2015" name="Infect. Genet. Evol.">
        <title>Genomic sequences of six botulinum neurotoxin-producing strains representing three clostridial species illustrate the mobility and diversity of botulinum neurotoxin genes.</title>
        <authorList>
            <person name="Smith T.J."/>
            <person name="Hill K.K."/>
            <person name="Xie G."/>
            <person name="Foley B.T."/>
            <person name="Williamson C.H."/>
            <person name="Foster J.T."/>
            <person name="Johnson S.L."/>
            <person name="Chertkov O."/>
            <person name="Teshima H."/>
            <person name="Gibbons H.S."/>
            <person name="Johnsky L.A."/>
            <person name="Karavis M.A."/>
            <person name="Smith L.A."/>
        </authorList>
    </citation>
    <scope>NUCLEOTIDE SEQUENCE [LARGE SCALE GENOMIC DNA]</scope>
    <source>
        <strain evidence="9 10">CDC 2741</strain>
    </source>
</reference>
<dbReference type="GO" id="GO:0005524">
    <property type="term" value="F:ATP binding"/>
    <property type="evidence" value="ECO:0007669"/>
    <property type="project" value="UniProtKB-KW"/>
</dbReference>
<dbReference type="InterPro" id="IPR045864">
    <property type="entry name" value="aa-tRNA-synth_II/BPL/LPL"/>
</dbReference>
<proteinExistence type="predicted"/>
<evidence type="ECO:0000256" key="5">
    <source>
        <dbReference type="ARBA" id="ARBA00022741"/>
    </source>
</evidence>
<evidence type="ECO:0000256" key="1">
    <source>
        <dbReference type="ARBA" id="ARBA00005085"/>
    </source>
</evidence>
<evidence type="ECO:0000256" key="6">
    <source>
        <dbReference type="ARBA" id="ARBA00022840"/>
    </source>
</evidence>
<keyword evidence="4 9" id="KW-0436">Ligase</keyword>
<comment type="catalytic activity">
    <reaction evidence="7">
        <text>L-lysyl-[lipoyl-carrier protein] + (R)-lipoate + ATP = N(6)-[(R)-lipoyl]-L-lysyl-[lipoyl-carrier protein] + AMP + diphosphate + H(+)</text>
        <dbReference type="Rhea" id="RHEA:49288"/>
        <dbReference type="Rhea" id="RHEA-COMP:10500"/>
        <dbReference type="Rhea" id="RHEA-COMP:10502"/>
        <dbReference type="ChEBI" id="CHEBI:15378"/>
        <dbReference type="ChEBI" id="CHEBI:29969"/>
        <dbReference type="ChEBI" id="CHEBI:30616"/>
        <dbReference type="ChEBI" id="CHEBI:33019"/>
        <dbReference type="ChEBI" id="CHEBI:83088"/>
        <dbReference type="ChEBI" id="CHEBI:83099"/>
        <dbReference type="ChEBI" id="CHEBI:456215"/>
        <dbReference type="EC" id="6.3.1.20"/>
    </reaction>
</comment>
<evidence type="ECO:0000259" key="8">
    <source>
        <dbReference type="PROSITE" id="PS51733"/>
    </source>
</evidence>
<keyword evidence="6" id="KW-0067">ATP-binding</keyword>
<dbReference type="UniPathway" id="UPA00537">
    <property type="reaction ID" value="UER00594"/>
</dbReference>
<dbReference type="EMBL" id="AYSO01000014">
    <property type="protein sequence ID" value="KIE47379.1"/>
    <property type="molecule type" value="Genomic_DNA"/>
</dbReference>